<protein>
    <submittedName>
        <fullName evidence="2">GNAT family N-acetyltransferase</fullName>
    </submittedName>
</protein>
<dbReference type="GO" id="GO:0016740">
    <property type="term" value="F:transferase activity"/>
    <property type="evidence" value="ECO:0007669"/>
    <property type="project" value="UniProtKB-KW"/>
</dbReference>
<reference evidence="2 3" key="1">
    <citation type="submission" date="2020-02" db="EMBL/GenBank/DDBJ databases">
        <title>A complete genome of a marine bacterium Vibrio sp. ZWAL4003 isolated from the mangrove sediment with the ability to degrade polysaccharides.</title>
        <authorList>
            <person name="Wu J."/>
            <person name="Qu W."/>
            <person name="Zeng R."/>
        </authorList>
    </citation>
    <scope>NUCLEOTIDE SEQUENCE [LARGE SCALE GENOMIC DNA]</scope>
    <source>
        <strain evidence="2 3">ZWAL4003</strain>
    </source>
</reference>
<dbReference type="InterPro" id="IPR038740">
    <property type="entry name" value="BioF2-like_GNAT_dom"/>
</dbReference>
<sequence length="379" mass="43958">MILRERNNVQCEWFKNPDKEWLKAVWLRLEPKSQANFFLSWFWIGTWLDSFVRQFYVLEARLNGDTVGLGIIVTKSCEVGIDRFRVKHYLHRTGIFSEDQIWIEYNDFLVSSHNSEQIRSAMFSSVAYWIEKNGAFIVGASKPELYSTLNTCGLCERKIWETNSYSLELKDFSCETPALLKSLSRNARYQITRSLRKYEDIGPITVNTMQTVKDALSLLQLAGPYHLARWGGESSGSGLANEKFVSFHTQLIRTGLPAGVIELHHIQAGNETIGIVYNFKYRSVIYFYFCAMNYSHSNMSSHYKPGLVSHYLLIEKAIKEGAERYDFMGGKGRYKRTFANKTGTLAVYQYEHNRWLLAIENYARELKHKLWTDGKPYSL</sequence>
<dbReference type="Gene3D" id="3.40.630.30">
    <property type="match status" value="1"/>
</dbReference>
<evidence type="ECO:0000313" key="2">
    <source>
        <dbReference type="EMBL" id="QIH43305.1"/>
    </source>
</evidence>
<dbReference type="Pfam" id="PF13480">
    <property type="entry name" value="Acetyltransf_6"/>
    <property type="match status" value="1"/>
</dbReference>
<keyword evidence="2" id="KW-0808">Transferase</keyword>
<dbReference type="AlphaFoldDB" id="A0A6G7CMI3"/>
<evidence type="ECO:0000313" key="3">
    <source>
        <dbReference type="Proteomes" id="UP000503003"/>
    </source>
</evidence>
<dbReference type="SUPFAM" id="SSF55729">
    <property type="entry name" value="Acyl-CoA N-acyltransferases (Nat)"/>
    <property type="match status" value="1"/>
</dbReference>
<dbReference type="RefSeq" id="WP_165312842.1">
    <property type="nucleotide sequence ID" value="NZ_CP049332.1"/>
</dbReference>
<keyword evidence="3" id="KW-1185">Reference proteome</keyword>
<organism evidence="2 3">
    <name type="scientific">Vibrio ziniensis</name>
    <dbReference type="NCBI Taxonomy" id="2711221"/>
    <lineage>
        <taxon>Bacteria</taxon>
        <taxon>Pseudomonadati</taxon>
        <taxon>Pseudomonadota</taxon>
        <taxon>Gammaproteobacteria</taxon>
        <taxon>Vibrionales</taxon>
        <taxon>Vibrionaceae</taxon>
        <taxon>Vibrio</taxon>
    </lineage>
</organism>
<feature type="domain" description="BioF2-like acetyltransferase" evidence="1">
    <location>
        <begin position="185"/>
        <end position="336"/>
    </location>
</feature>
<dbReference type="Proteomes" id="UP000503003">
    <property type="component" value="Chromosome 2"/>
</dbReference>
<evidence type="ECO:0000259" key="1">
    <source>
        <dbReference type="Pfam" id="PF13480"/>
    </source>
</evidence>
<name>A0A6G7CMI3_9VIBR</name>
<accession>A0A6G7CMI3</accession>
<dbReference type="InterPro" id="IPR016181">
    <property type="entry name" value="Acyl_CoA_acyltransferase"/>
</dbReference>
<gene>
    <name evidence="2" type="ORF">G5S32_14965</name>
</gene>
<dbReference type="KEGG" id="vzi:G5S32_14965"/>
<proteinExistence type="predicted"/>
<dbReference type="EMBL" id="CP049332">
    <property type="protein sequence ID" value="QIH43305.1"/>
    <property type="molecule type" value="Genomic_DNA"/>
</dbReference>